<feature type="domain" description="C2H2-type" evidence="12">
    <location>
        <begin position="1173"/>
        <end position="1195"/>
    </location>
</feature>
<dbReference type="PROSITE" id="PS50137">
    <property type="entry name" value="DS_RBD"/>
    <property type="match status" value="1"/>
</dbReference>
<evidence type="ECO:0000256" key="7">
    <source>
        <dbReference type="PROSITE-ProRule" id="PRU00042"/>
    </source>
</evidence>
<feature type="compositionally biased region" description="Basic and acidic residues" evidence="10">
    <location>
        <begin position="1266"/>
        <end position="1275"/>
    </location>
</feature>
<evidence type="ECO:0000256" key="4">
    <source>
        <dbReference type="ARBA" id="ARBA00022771"/>
    </source>
</evidence>
<evidence type="ECO:0000259" key="12">
    <source>
        <dbReference type="PROSITE" id="PS50157"/>
    </source>
</evidence>
<feature type="domain" description="C2H2-type" evidence="12">
    <location>
        <begin position="336"/>
        <end position="363"/>
    </location>
</feature>
<feature type="region of interest" description="Disordered" evidence="10">
    <location>
        <begin position="1236"/>
        <end position="1275"/>
    </location>
</feature>
<dbReference type="Gene3D" id="3.30.160.20">
    <property type="match status" value="1"/>
</dbReference>
<feature type="domain" description="C2H2-type" evidence="12">
    <location>
        <begin position="1005"/>
        <end position="1032"/>
    </location>
</feature>
<keyword evidence="4 7" id="KW-0863">Zinc-finger</keyword>
<dbReference type="Pfam" id="PF13465">
    <property type="entry name" value="zf-H2C2_2"/>
    <property type="match status" value="1"/>
</dbReference>
<feature type="binding site" evidence="9">
    <location>
        <position position="861"/>
    </location>
    <ligand>
        <name>Zn(2+)</name>
        <dbReference type="ChEBI" id="CHEBI:29105"/>
    </ligand>
</feature>
<feature type="compositionally biased region" description="Acidic residues" evidence="10">
    <location>
        <begin position="1237"/>
        <end position="1246"/>
    </location>
</feature>
<feature type="domain" description="C2H2-type" evidence="12">
    <location>
        <begin position="280"/>
        <end position="307"/>
    </location>
</feature>
<dbReference type="SUPFAM" id="SSF57716">
    <property type="entry name" value="Glucocorticoid receptor-like (DNA-binding domain)"/>
    <property type="match status" value="2"/>
</dbReference>
<feature type="domain" description="DRBM" evidence="11">
    <location>
        <begin position="703"/>
        <end position="766"/>
    </location>
</feature>
<reference evidence="16" key="1">
    <citation type="journal article" date="2015" name="Proc. Natl. Acad. Sci. U.S.A.">
        <title>Genome sequence of the Asian Tiger mosquito, Aedes albopictus, reveals insights into its biology, genetics, and evolution.</title>
        <authorList>
            <person name="Chen X.G."/>
            <person name="Jiang X."/>
            <person name="Gu J."/>
            <person name="Xu M."/>
            <person name="Wu Y."/>
            <person name="Deng Y."/>
            <person name="Zhang C."/>
            <person name="Bonizzoni M."/>
            <person name="Dermauw W."/>
            <person name="Vontas J."/>
            <person name="Armbruster P."/>
            <person name="Huang X."/>
            <person name="Yang Y."/>
            <person name="Zhang H."/>
            <person name="He W."/>
            <person name="Peng H."/>
            <person name="Liu Y."/>
            <person name="Wu K."/>
            <person name="Chen J."/>
            <person name="Lirakis M."/>
            <person name="Topalis P."/>
            <person name="Van Leeuwen T."/>
            <person name="Hall A.B."/>
            <person name="Jiang X."/>
            <person name="Thorpe C."/>
            <person name="Mueller R.L."/>
            <person name="Sun C."/>
            <person name="Waterhouse R.M."/>
            <person name="Yan G."/>
            <person name="Tu Z.J."/>
            <person name="Fang X."/>
            <person name="James A.A."/>
        </authorList>
    </citation>
    <scope>NUCLEOTIDE SEQUENCE [LARGE SCALE GENOMIC DNA]</scope>
    <source>
        <strain evidence="16">Foshan</strain>
    </source>
</reference>
<dbReference type="InterPro" id="IPR012934">
    <property type="entry name" value="Znf_AD"/>
</dbReference>
<dbReference type="GeneID" id="109414795"/>
<proteinExistence type="predicted"/>
<evidence type="ECO:0000256" key="8">
    <source>
        <dbReference type="PROSITE-ProRule" id="PRU00266"/>
    </source>
</evidence>
<feature type="binding site" evidence="9">
    <location>
        <position position="13"/>
    </location>
    <ligand>
        <name>Zn(2+)</name>
        <dbReference type="ChEBI" id="CHEBI:29105"/>
    </ligand>
</feature>
<feature type="domain" description="C2H2-type" evidence="12">
    <location>
        <begin position="1089"/>
        <end position="1116"/>
    </location>
</feature>
<comment type="subcellular location">
    <subcellularLocation>
        <location evidence="1">Nucleus</location>
    </subcellularLocation>
</comment>
<dbReference type="PROSITE" id="PS50157">
    <property type="entry name" value="ZINC_FINGER_C2H2_2"/>
    <property type="match status" value="15"/>
</dbReference>
<feature type="domain" description="ZAD" evidence="14">
    <location>
        <begin position="11"/>
        <end position="102"/>
    </location>
</feature>
<dbReference type="SMART" id="SM00358">
    <property type="entry name" value="DSRM"/>
    <property type="match status" value="1"/>
</dbReference>
<dbReference type="SUPFAM" id="SSF54768">
    <property type="entry name" value="dsRNA-binding domain-like"/>
    <property type="match status" value="1"/>
</dbReference>
<keyword evidence="8" id="KW-0694">RNA-binding</keyword>
<dbReference type="PROSITE" id="PS51915">
    <property type="entry name" value="ZAD"/>
    <property type="match status" value="2"/>
</dbReference>
<evidence type="ECO:0000259" key="13">
    <source>
        <dbReference type="PROSITE" id="PS50174"/>
    </source>
</evidence>
<dbReference type="SMART" id="SM00868">
    <property type="entry name" value="zf-AD"/>
    <property type="match status" value="2"/>
</dbReference>
<feature type="region of interest" description="Disordered" evidence="10">
    <location>
        <begin position="897"/>
        <end position="916"/>
    </location>
</feature>
<feature type="binding site" evidence="9">
    <location>
        <position position="78"/>
    </location>
    <ligand>
        <name>Zn(2+)</name>
        <dbReference type="ChEBI" id="CHEBI:29105"/>
    </ligand>
</feature>
<feature type="compositionally biased region" description="Polar residues" evidence="10">
    <location>
        <begin position="1247"/>
        <end position="1261"/>
    </location>
</feature>
<dbReference type="Gene3D" id="3.30.160.60">
    <property type="entry name" value="Classic Zinc Finger"/>
    <property type="match status" value="13"/>
</dbReference>
<feature type="domain" description="ZAD" evidence="14">
    <location>
        <begin position="799"/>
        <end position="885"/>
    </location>
</feature>
<evidence type="ECO:0000259" key="14">
    <source>
        <dbReference type="PROSITE" id="PS51915"/>
    </source>
</evidence>
<feature type="compositionally biased region" description="Low complexity" evidence="10">
    <location>
        <begin position="539"/>
        <end position="568"/>
    </location>
</feature>
<dbReference type="PANTHER" id="PTHR24394">
    <property type="entry name" value="ZINC FINGER PROTEIN"/>
    <property type="match status" value="1"/>
</dbReference>
<evidence type="ECO:0000256" key="9">
    <source>
        <dbReference type="PROSITE-ProRule" id="PRU01263"/>
    </source>
</evidence>
<feature type="binding site" evidence="9">
    <location>
        <position position="858"/>
    </location>
    <ligand>
        <name>Zn(2+)</name>
        <dbReference type="ChEBI" id="CHEBI:29105"/>
    </ligand>
</feature>
<feature type="binding site" evidence="9">
    <location>
        <position position="804"/>
    </location>
    <ligand>
        <name>Zn(2+)</name>
        <dbReference type="ChEBI" id="CHEBI:29105"/>
    </ligand>
</feature>
<dbReference type="PANTHER" id="PTHR24394:SF29">
    <property type="entry name" value="MYONEURIN"/>
    <property type="match status" value="1"/>
</dbReference>
<feature type="domain" description="C2H2-type" evidence="12">
    <location>
        <begin position="1117"/>
        <end position="1144"/>
    </location>
</feature>
<dbReference type="InterPro" id="IPR000467">
    <property type="entry name" value="G_patch_dom"/>
</dbReference>
<keyword evidence="2 9" id="KW-0479">Metal-binding</keyword>
<evidence type="ECO:0000259" key="11">
    <source>
        <dbReference type="PROSITE" id="PS50137"/>
    </source>
</evidence>
<feature type="domain" description="C2H2-type" evidence="12">
    <location>
        <begin position="1033"/>
        <end position="1060"/>
    </location>
</feature>
<feature type="domain" description="C2H2-type" evidence="12">
    <location>
        <begin position="1061"/>
        <end position="1088"/>
    </location>
</feature>
<keyword evidence="3" id="KW-0677">Repeat</keyword>
<evidence type="ECO:0000313" key="15">
    <source>
        <dbReference type="EnsemblMetazoa" id="AALFPA23_013504.P19547"/>
    </source>
</evidence>
<keyword evidence="16" id="KW-1185">Reference proteome</keyword>
<sequence length="1275" mass="145122">MASQPDTNVAALCRICIRDVSDVPAANIFESSSKDPSIYSKLSIICSEVFASEPEPKPLAQEEQAKEKGLPVTVCPECKSKIDQAFDLHELCIESDRKLWEMLTDPVGVVIKQELGDVILPEKIQQLPEVFTECLSELTLNVQHGATKEGTKKCKAKAKGRRQFRCEKCTATTDRAFGLYKHMRLKHPKEALVCHYRKCHQVFFDEVKFQEHRNTHTVVKPNEPQPCPNCGKLFKSLDGIKAHADQCAGNTPFLCTECGKAYSYAASLRQHLMRHKEKSFECDQCPVKFHTNISLKKHMLTHTKERKFSCDTCGSRFTMKHTLLKHIQLHTGVRPYPCDLCSLRFTNSGHLQRHMRTHTGEKPYKCPHCDRAFAQTGDLAKHSKTHFGANPYKCDQCDEAFRLMTDLRNHYRLHYQASDKEKPDRPKTFDFTIVSTLKRRAEQEKHSGIRKVDQLLDKRREVEMVQTILADLSEFPTSCLDCNRLASPYNMNNYNYNSYPDNYNNYNDSGSNSDFSNVPFYLMSQNASMGGGGGGGNDGNAPNYNNRSQYNYSMNSSQSSNSYSSSSYGYGGGSQNQAQYQYSATMSSDMSSSLPFTYADNGSDNNKRKNRGQQPWVKRDSLKRPAPYAGARGMNLMQKMGWNPGQGLGRRENGELEPSFPDIKMDKRGLDAGKKLSVPINVRSEGGRKLQMATIKLVTEGKNPLSILEEYCSKRKLEAPKYAAVVDEGPVHAKNYVFKVTVDGVDYTAEKGSNVKKSARLEAAKKYNNQSNRKENYFRQPSPQQAIEMNFKIHTDVSRLCRICLKEAKTMEYIYKSSDPGRPSLHRMLSAVCAPIFDSEDVHEQIARESFGMPKSVCRICKLKVVAAYELYEACIEGDRKLWEMIIVQKELIGDEGATDEQPNTTEAQNEMGKGVSTIELPETANDDSSEKDPASANTEEFYRNKTIFTCDVCSVNFISKKRLRIHILEFHPESVKQCQECDDIFVSEVQMEDHKLYHRTGKRFSCDVCKKRFSTTTGHRLHARSHVKFTPFQCDKCDKSFSTMGILKSHVMRHNGQRDVACEICPLRFYTKGSLKLHMITHTNEQKFACDICDSRFKNRDSLIKHTQKHSGERPHQCTECTMKFFTTSQLKCHIRTHTGERPYKCAYCDRAFKQSTDLLRHSRNHVGDKPYQCDICTDSFRLVTELRNHYAVHFKPGAKGAAEMIDKLKTKYTSNGVKEYFSITTLLNRRFEQEKVEEDMDTEEGGSSKQADTGNTNEYDSADAEEKNEVEIE</sequence>
<dbReference type="PROSITE" id="PS50174">
    <property type="entry name" value="G_PATCH"/>
    <property type="match status" value="1"/>
</dbReference>
<feature type="binding site" evidence="9">
    <location>
        <position position="16"/>
    </location>
    <ligand>
        <name>Zn(2+)</name>
        <dbReference type="ChEBI" id="CHEBI:29105"/>
    </ligand>
</feature>
<feature type="binding site" evidence="9">
    <location>
        <position position="75"/>
    </location>
    <ligand>
        <name>Zn(2+)</name>
        <dbReference type="ChEBI" id="CHEBI:29105"/>
    </ligand>
</feature>
<dbReference type="EnsemblMetazoa" id="AALFPA23_013504.R19547">
    <property type="protein sequence ID" value="AALFPA23_013504.P19547"/>
    <property type="gene ID" value="AALFPA23_013504"/>
</dbReference>
<dbReference type="Pfam" id="PF00035">
    <property type="entry name" value="dsrm"/>
    <property type="match status" value="1"/>
</dbReference>
<dbReference type="SMART" id="SM00443">
    <property type="entry name" value="G_patch"/>
    <property type="match status" value="1"/>
</dbReference>
<feature type="domain" description="C2H2-type" evidence="12">
    <location>
        <begin position="164"/>
        <end position="192"/>
    </location>
</feature>
<dbReference type="Pfam" id="PF00096">
    <property type="entry name" value="zf-C2H2"/>
    <property type="match status" value="6"/>
</dbReference>
<dbReference type="InterPro" id="IPR014720">
    <property type="entry name" value="dsRBD_dom"/>
</dbReference>
<name>A0ABM1YZB7_AEDAL</name>
<evidence type="ECO:0000256" key="5">
    <source>
        <dbReference type="ARBA" id="ARBA00022833"/>
    </source>
</evidence>
<feature type="domain" description="C2H2-type" evidence="12">
    <location>
        <begin position="308"/>
        <end position="335"/>
    </location>
</feature>
<dbReference type="InterPro" id="IPR013087">
    <property type="entry name" value="Znf_C2H2_type"/>
</dbReference>
<keyword evidence="5 9" id="KW-0862">Zinc</keyword>
<dbReference type="PROSITE" id="PS00028">
    <property type="entry name" value="ZINC_FINGER_C2H2_1"/>
    <property type="match status" value="16"/>
</dbReference>
<feature type="domain" description="C2H2-type" evidence="12">
    <location>
        <begin position="392"/>
        <end position="419"/>
    </location>
</feature>
<feature type="domain" description="G-patch" evidence="13">
    <location>
        <begin position="629"/>
        <end position="675"/>
    </location>
</feature>
<feature type="binding site" evidence="9">
    <location>
        <position position="801"/>
    </location>
    <ligand>
        <name>Zn(2+)</name>
        <dbReference type="ChEBI" id="CHEBI:29105"/>
    </ligand>
</feature>
<reference evidence="15" key="2">
    <citation type="submission" date="2025-05" db="UniProtKB">
        <authorList>
            <consortium name="EnsemblMetazoa"/>
        </authorList>
    </citation>
    <scope>IDENTIFICATION</scope>
    <source>
        <strain evidence="15">Foshan</strain>
    </source>
</reference>
<feature type="domain" description="C2H2-type" evidence="12">
    <location>
        <begin position="253"/>
        <end position="280"/>
    </location>
</feature>
<evidence type="ECO:0000256" key="6">
    <source>
        <dbReference type="ARBA" id="ARBA00023242"/>
    </source>
</evidence>
<feature type="region of interest" description="Disordered" evidence="10">
    <location>
        <begin position="643"/>
        <end position="667"/>
    </location>
</feature>
<dbReference type="InterPro" id="IPR036236">
    <property type="entry name" value="Znf_C2H2_sf"/>
</dbReference>
<protein>
    <submittedName>
        <fullName evidence="15">Uncharacterized protein</fullName>
    </submittedName>
</protein>
<evidence type="ECO:0000313" key="16">
    <source>
        <dbReference type="Proteomes" id="UP000069940"/>
    </source>
</evidence>
<organism evidence="15 16">
    <name type="scientific">Aedes albopictus</name>
    <name type="common">Asian tiger mosquito</name>
    <name type="synonym">Stegomyia albopicta</name>
    <dbReference type="NCBI Taxonomy" id="7160"/>
    <lineage>
        <taxon>Eukaryota</taxon>
        <taxon>Metazoa</taxon>
        <taxon>Ecdysozoa</taxon>
        <taxon>Arthropoda</taxon>
        <taxon>Hexapoda</taxon>
        <taxon>Insecta</taxon>
        <taxon>Pterygota</taxon>
        <taxon>Neoptera</taxon>
        <taxon>Endopterygota</taxon>
        <taxon>Diptera</taxon>
        <taxon>Nematocera</taxon>
        <taxon>Culicoidea</taxon>
        <taxon>Culicidae</taxon>
        <taxon>Culicinae</taxon>
        <taxon>Aedini</taxon>
        <taxon>Aedes</taxon>
        <taxon>Stegomyia</taxon>
    </lineage>
</organism>
<feature type="domain" description="C2H2-type" evidence="12">
    <location>
        <begin position="364"/>
        <end position="391"/>
    </location>
</feature>
<dbReference type="Proteomes" id="UP000069940">
    <property type="component" value="Unassembled WGS sequence"/>
</dbReference>
<evidence type="ECO:0000256" key="1">
    <source>
        <dbReference type="ARBA" id="ARBA00004123"/>
    </source>
</evidence>
<feature type="domain" description="C2H2-type" evidence="12">
    <location>
        <begin position="192"/>
        <end position="221"/>
    </location>
</feature>
<dbReference type="SUPFAM" id="SSF57667">
    <property type="entry name" value="beta-beta-alpha zinc fingers"/>
    <property type="match status" value="9"/>
</dbReference>
<feature type="region of interest" description="Disordered" evidence="10">
    <location>
        <begin position="531"/>
        <end position="571"/>
    </location>
</feature>
<dbReference type="Pfam" id="PF07776">
    <property type="entry name" value="zf-AD"/>
    <property type="match status" value="2"/>
</dbReference>
<accession>A0ABM1YZB7</accession>
<feature type="domain" description="C2H2-type" evidence="12">
    <location>
        <begin position="1145"/>
        <end position="1172"/>
    </location>
</feature>
<feature type="region of interest" description="Disordered" evidence="10">
    <location>
        <begin position="595"/>
        <end position="628"/>
    </location>
</feature>
<evidence type="ECO:0000256" key="3">
    <source>
        <dbReference type="ARBA" id="ARBA00022737"/>
    </source>
</evidence>
<keyword evidence="6" id="KW-0539">Nucleus</keyword>
<dbReference type="RefSeq" id="XP_062713966.1">
    <property type="nucleotide sequence ID" value="XM_062857982.1"/>
</dbReference>
<dbReference type="SMART" id="SM00355">
    <property type="entry name" value="ZnF_C2H2"/>
    <property type="match status" value="18"/>
</dbReference>
<evidence type="ECO:0000256" key="2">
    <source>
        <dbReference type="ARBA" id="ARBA00022723"/>
    </source>
</evidence>
<evidence type="ECO:0000256" key="10">
    <source>
        <dbReference type="SAM" id="MobiDB-lite"/>
    </source>
</evidence>
<dbReference type="Pfam" id="PF01585">
    <property type="entry name" value="G-patch"/>
    <property type="match status" value="1"/>
</dbReference>